<evidence type="ECO:0000313" key="2">
    <source>
        <dbReference type="Proteomes" id="UP000033901"/>
    </source>
</evidence>
<dbReference type="EMBL" id="LCIZ01000020">
    <property type="protein sequence ID" value="KKT66867.1"/>
    <property type="molecule type" value="Genomic_DNA"/>
</dbReference>
<name>A0A0G1LDS8_9BACT</name>
<reference evidence="1 2" key="1">
    <citation type="journal article" date="2015" name="Nature">
        <title>rRNA introns, odd ribosomes, and small enigmatic genomes across a large radiation of phyla.</title>
        <authorList>
            <person name="Brown C.T."/>
            <person name="Hug L.A."/>
            <person name="Thomas B.C."/>
            <person name="Sharon I."/>
            <person name="Castelle C.J."/>
            <person name="Singh A."/>
            <person name="Wilkins M.J."/>
            <person name="Williams K.H."/>
            <person name="Banfield J.F."/>
        </authorList>
    </citation>
    <scope>NUCLEOTIDE SEQUENCE [LARGE SCALE GENOMIC DNA]</scope>
</reference>
<evidence type="ECO:0000313" key="1">
    <source>
        <dbReference type="EMBL" id="KKT66867.1"/>
    </source>
</evidence>
<gene>
    <name evidence="1" type="ORF">UW61_C0020G0006</name>
</gene>
<organism evidence="1 2">
    <name type="scientific">Candidatus Curtissbacteria bacterium GW2011_GWC1_44_33</name>
    <dbReference type="NCBI Taxonomy" id="1618413"/>
    <lineage>
        <taxon>Bacteria</taxon>
        <taxon>Candidatus Curtissiibacteriota</taxon>
    </lineage>
</organism>
<comment type="caution">
    <text evidence="1">The sequence shown here is derived from an EMBL/GenBank/DDBJ whole genome shotgun (WGS) entry which is preliminary data.</text>
</comment>
<protein>
    <submittedName>
        <fullName evidence="1">Uncharacterized protein</fullName>
    </submittedName>
</protein>
<accession>A0A0G1LDS8</accession>
<dbReference type="Proteomes" id="UP000033901">
    <property type="component" value="Unassembled WGS sequence"/>
</dbReference>
<proteinExistence type="predicted"/>
<sequence>MDQKSKVRPIYSEFMGMLSQAPKTNTYMYKDQKDSWERYNQLTQKLFEITNDDEYSTLKIEPRHDDSELIVNSSEYRTKVSALISRLHGTFFYDESAPFSGMPSTVINQNQSQQQTTQIAFLLETQSAIDKKLSETQDEKEKGFLNSVKSNLANIKNFMEFVQLVVNTAQTFGISLDKLSQIFK</sequence>
<dbReference type="AlphaFoldDB" id="A0A0G1LDS8"/>